<gene>
    <name evidence="1" type="ORF">OTI717_LOCUS41832</name>
</gene>
<protein>
    <submittedName>
        <fullName evidence="1">Uncharacterized protein</fullName>
    </submittedName>
</protein>
<dbReference type="AlphaFoldDB" id="A0A820HFA1"/>
<evidence type="ECO:0000313" key="1">
    <source>
        <dbReference type="EMBL" id="CAF4294119.1"/>
    </source>
</evidence>
<accession>A0A820HFA1</accession>
<organism evidence="1 2">
    <name type="scientific">Rotaria sordida</name>
    <dbReference type="NCBI Taxonomy" id="392033"/>
    <lineage>
        <taxon>Eukaryota</taxon>
        <taxon>Metazoa</taxon>
        <taxon>Spiralia</taxon>
        <taxon>Gnathifera</taxon>
        <taxon>Rotifera</taxon>
        <taxon>Eurotatoria</taxon>
        <taxon>Bdelloidea</taxon>
        <taxon>Philodinida</taxon>
        <taxon>Philodinidae</taxon>
        <taxon>Rotaria</taxon>
    </lineage>
</organism>
<name>A0A820HFA1_9BILA</name>
<proteinExistence type="predicted"/>
<reference evidence="1" key="1">
    <citation type="submission" date="2021-02" db="EMBL/GenBank/DDBJ databases">
        <authorList>
            <person name="Nowell W R."/>
        </authorList>
    </citation>
    <scope>NUCLEOTIDE SEQUENCE</scope>
</reference>
<sequence>MAEIFKNPLGLVLDMVEAKIGVESSIIAI</sequence>
<feature type="non-terminal residue" evidence="1">
    <location>
        <position position="1"/>
    </location>
</feature>
<dbReference type="Proteomes" id="UP000663823">
    <property type="component" value="Unassembled WGS sequence"/>
</dbReference>
<comment type="caution">
    <text evidence="1">The sequence shown here is derived from an EMBL/GenBank/DDBJ whole genome shotgun (WGS) entry which is preliminary data.</text>
</comment>
<dbReference type="EMBL" id="CAJOAX010044978">
    <property type="protein sequence ID" value="CAF4294119.1"/>
    <property type="molecule type" value="Genomic_DNA"/>
</dbReference>
<evidence type="ECO:0000313" key="2">
    <source>
        <dbReference type="Proteomes" id="UP000663823"/>
    </source>
</evidence>